<comment type="caution">
    <text evidence="1">The sequence shown here is derived from an EMBL/GenBank/DDBJ whole genome shotgun (WGS) entry which is preliminary data.</text>
</comment>
<evidence type="ECO:0000313" key="1">
    <source>
        <dbReference type="EMBL" id="MEE1935414.1"/>
    </source>
</evidence>
<organism evidence="1 2">
    <name type="scientific">Pseudomonas ulcerans</name>
    <dbReference type="NCBI Taxonomy" id="3115852"/>
    <lineage>
        <taxon>Bacteria</taxon>
        <taxon>Pseudomonadati</taxon>
        <taxon>Pseudomonadota</taxon>
        <taxon>Gammaproteobacteria</taxon>
        <taxon>Pseudomonadales</taxon>
        <taxon>Pseudomonadaceae</taxon>
        <taxon>Pseudomonas</taxon>
    </lineage>
</organism>
<dbReference type="Pfam" id="PF12974">
    <property type="entry name" value="Phosphonate-bd"/>
    <property type="match status" value="1"/>
</dbReference>
<accession>A0ABU7HVA2</accession>
<dbReference type="Gene3D" id="3.40.190.10">
    <property type="entry name" value="Periplasmic binding protein-like II"/>
    <property type="match status" value="1"/>
</dbReference>
<reference evidence="1 2" key="1">
    <citation type="submission" date="2024-01" db="EMBL/GenBank/DDBJ databases">
        <title>Unpublished Manusciprt.</title>
        <authorList>
            <person name="Duman M."/>
            <person name="Valdes E.G."/>
            <person name="Ajmi N."/>
            <person name="Altun S."/>
            <person name="Saticioglu I.B."/>
        </authorList>
    </citation>
    <scope>NUCLEOTIDE SEQUENCE [LARGE SCALE GENOMIC DNA]</scope>
    <source>
        <strain evidence="1 2">148P</strain>
    </source>
</reference>
<evidence type="ECO:0000313" key="2">
    <source>
        <dbReference type="Proteomes" id="UP001335100"/>
    </source>
</evidence>
<dbReference type="EMBL" id="JAZDQJ010000024">
    <property type="protein sequence ID" value="MEE1935414.1"/>
    <property type="molecule type" value="Genomic_DNA"/>
</dbReference>
<dbReference type="PANTHER" id="PTHR35841">
    <property type="entry name" value="PHOSPHONATES-BINDING PERIPLASMIC PROTEIN"/>
    <property type="match status" value="1"/>
</dbReference>
<proteinExistence type="predicted"/>
<dbReference type="RefSeq" id="WP_330076162.1">
    <property type="nucleotide sequence ID" value="NZ_JAZDQJ010000024.1"/>
</dbReference>
<dbReference type="PANTHER" id="PTHR35841:SF1">
    <property type="entry name" value="PHOSPHONATES-BINDING PERIPLASMIC PROTEIN"/>
    <property type="match status" value="1"/>
</dbReference>
<sequence>MAYAELLMYVAPPRVCEASEAWLQRTLALLGARRDDAGHLDLPALWLSPDLLFTQTCGYPLMTLLRDKVKVIGRPVYELPHASAGNHHSLLLARADDPRSALEDFFGSRGLVNSADSNSGMNLLRHRLAPLQRNGRFFSSIRYTGGHRDSLRALREGRGDLAAIDSVTHGYLARDHSEEVAGLKLVALSAPSPSLPFIGPAHLDDAAVQRIREALNQTLPEFAETLAIREILPASAADYQILLDYRDTAARQGLPELIP</sequence>
<name>A0ABU7HVA2_9PSED</name>
<dbReference type="Proteomes" id="UP001335100">
    <property type="component" value="Unassembled WGS sequence"/>
</dbReference>
<keyword evidence="2" id="KW-1185">Reference proteome</keyword>
<gene>
    <name evidence="1" type="ORF">V0R50_19460</name>
</gene>
<dbReference type="SUPFAM" id="SSF53850">
    <property type="entry name" value="Periplasmic binding protein-like II"/>
    <property type="match status" value="1"/>
</dbReference>
<protein>
    <submittedName>
        <fullName evidence="1">PhnD/SsuA/transferrin family substrate-binding protein</fullName>
    </submittedName>
</protein>